<name>A0A1M7UXV5_9ACTN</name>
<organism evidence="1 2">
    <name type="scientific">Geodermatophilus obscurus</name>
    <dbReference type="NCBI Taxonomy" id="1861"/>
    <lineage>
        <taxon>Bacteria</taxon>
        <taxon>Bacillati</taxon>
        <taxon>Actinomycetota</taxon>
        <taxon>Actinomycetes</taxon>
        <taxon>Geodermatophilales</taxon>
        <taxon>Geodermatophilaceae</taxon>
        <taxon>Geodermatophilus</taxon>
    </lineage>
</organism>
<evidence type="ECO:0000313" key="1">
    <source>
        <dbReference type="EMBL" id="SHN87757.1"/>
    </source>
</evidence>
<dbReference type="EMBL" id="FRDM01000036">
    <property type="protein sequence ID" value="SHN87757.1"/>
    <property type="molecule type" value="Genomic_DNA"/>
</dbReference>
<sequence>MTAVCQRGRMAADLVHEDGEQVWVEFELDTTPLLARLGTELADSVFEPAALAPLRPSWRPTARSR</sequence>
<evidence type="ECO:0000313" key="2">
    <source>
        <dbReference type="Proteomes" id="UP000184428"/>
    </source>
</evidence>
<protein>
    <submittedName>
        <fullName evidence="1">Uncharacterized protein</fullName>
    </submittedName>
</protein>
<accession>A0A1M7UXV5</accession>
<dbReference type="AlphaFoldDB" id="A0A1M7UXV5"/>
<dbReference type="Proteomes" id="UP000184428">
    <property type="component" value="Unassembled WGS sequence"/>
</dbReference>
<reference evidence="1 2" key="1">
    <citation type="submission" date="2016-12" db="EMBL/GenBank/DDBJ databases">
        <authorList>
            <person name="Song W.-J."/>
            <person name="Kurnit D.M."/>
        </authorList>
    </citation>
    <scope>NUCLEOTIDE SEQUENCE [LARGE SCALE GENOMIC DNA]</scope>
    <source>
        <strain evidence="1 2">DSM 43162</strain>
    </source>
</reference>
<gene>
    <name evidence="1" type="ORF">SAMN05660350_04229</name>
</gene>
<proteinExistence type="predicted"/>